<evidence type="ECO:0000256" key="3">
    <source>
        <dbReference type="ARBA" id="ARBA00005161"/>
    </source>
</evidence>
<evidence type="ECO:0000313" key="14">
    <source>
        <dbReference type="Proteomes" id="UP000218327"/>
    </source>
</evidence>
<feature type="binding site" evidence="11">
    <location>
        <position position="140"/>
    </location>
    <ligand>
        <name>FMN</name>
        <dbReference type="ChEBI" id="CHEBI:58210"/>
    </ligand>
</feature>
<comment type="subunit">
    <text evidence="11">Monomer.</text>
</comment>
<dbReference type="InterPro" id="IPR013785">
    <property type="entry name" value="Aldolase_TIM"/>
</dbReference>
<dbReference type="PANTHER" id="PTHR48109">
    <property type="entry name" value="DIHYDROOROTATE DEHYDROGENASE (QUINONE), MITOCHONDRIAL-RELATED"/>
    <property type="match status" value="1"/>
</dbReference>
<feature type="binding site" evidence="11">
    <location>
        <position position="67"/>
    </location>
    <ligand>
        <name>substrate</name>
    </ligand>
</feature>
<dbReference type="InterPro" id="IPR050074">
    <property type="entry name" value="DHO_dehydrogenase"/>
</dbReference>
<evidence type="ECO:0000256" key="1">
    <source>
        <dbReference type="ARBA" id="ARBA00003125"/>
    </source>
</evidence>
<dbReference type="Gene3D" id="3.20.20.70">
    <property type="entry name" value="Aldolase class I"/>
    <property type="match status" value="1"/>
</dbReference>
<feature type="binding site" evidence="11">
    <location>
        <position position="269"/>
    </location>
    <ligand>
        <name>FMN</name>
        <dbReference type="ChEBI" id="CHEBI:58210"/>
    </ligand>
</feature>
<sequence>MYKLLRNLLFCMPAEASHTFALKAMNVSNGLGLSGLLAAKTDAHAQPKTVMGINFPHIVGLAAGLDKNADYIDALHAYGFGFIEIGTLTPRPQPGNPKPRMYRLVSEQAIINRLGFNNKGVEYALEKISRRRSQGIVGINIGKNFDTPVENANEDYIKCLRQCYSYADYVTVNISSPNTPGLRSLQFGDELNSLLDELKQEQSKLNIQWQRYVPIAVKLAPDMDDDQIQSCCESLLSREIDGVIVTNTTLDRSRIKQHPLAQQAGGLSGSPLTELSCDVLRKIKSHVGDRIPIIGVGGIMSGQQAVERLAAGADLLQIYTGFIYQGPELISEILSAVSTASTPDDHAD</sequence>
<evidence type="ECO:0000256" key="4">
    <source>
        <dbReference type="ARBA" id="ARBA00005359"/>
    </source>
</evidence>
<evidence type="ECO:0000256" key="11">
    <source>
        <dbReference type="HAMAP-Rule" id="MF_00225"/>
    </source>
</evidence>
<dbReference type="NCBIfam" id="NF003644">
    <property type="entry name" value="PRK05286.1-1"/>
    <property type="match status" value="1"/>
</dbReference>
<gene>
    <name evidence="11" type="primary">pyrD</name>
    <name evidence="13" type="ORF">COA96_00615</name>
</gene>
<feature type="active site" description="Nucleophile" evidence="11">
    <location>
        <position position="176"/>
    </location>
</feature>
<dbReference type="NCBIfam" id="NF003652">
    <property type="entry name" value="PRK05286.2-5"/>
    <property type="match status" value="1"/>
</dbReference>
<feature type="binding site" evidence="11">
    <location>
        <begin position="112"/>
        <end position="116"/>
    </location>
    <ligand>
        <name>substrate</name>
    </ligand>
</feature>
<dbReference type="GO" id="GO:0044205">
    <property type="term" value="P:'de novo' UMP biosynthetic process"/>
    <property type="evidence" value="ECO:0007669"/>
    <property type="project" value="UniProtKB-UniRule"/>
</dbReference>
<keyword evidence="9 11" id="KW-0472">Membrane</keyword>
<keyword evidence="7 11" id="KW-0665">Pyrimidine biosynthesis</keyword>
<feature type="binding site" evidence="11">
    <location>
        <position position="178"/>
    </location>
    <ligand>
        <name>substrate</name>
    </ligand>
</feature>
<evidence type="ECO:0000256" key="8">
    <source>
        <dbReference type="ARBA" id="ARBA00023002"/>
    </source>
</evidence>
<dbReference type="SUPFAM" id="SSF51395">
    <property type="entry name" value="FMN-linked oxidoreductases"/>
    <property type="match status" value="1"/>
</dbReference>
<dbReference type="GO" id="GO:0006207">
    <property type="term" value="P:'de novo' pyrimidine nucleobase biosynthetic process"/>
    <property type="evidence" value="ECO:0007669"/>
    <property type="project" value="UniProtKB-UniRule"/>
</dbReference>
<feature type="binding site" evidence="11">
    <location>
        <position position="246"/>
    </location>
    <ligand>
        <name>FMN</name>
        <dbReference type="ChEBI" id="CHEBI:58210"/>
    </ligand>
</feature>
<dbReference type="GO" id="GO:0106430">
    <property type="term" value="F:dihydroorotate dehydrogenase (quinone) activity"/>
    <property type="evidence" value="ECO:0007669"/>
    <property type="project" value="UniProtKB-EC"/>
</dbReference>
<evidence type="ECO:0000256" key="6">
    <source>
        <dbReference type="ARBA" id="ARBA00022643"/>
    </source>
</evidence>
<dbReference type="CDD" id="cd04738">
    <property type="entry name" value="DHOD_2_like"/>
    <property type="match status" value="1"/>
</dbReference>
<comment type="function">
    <text evidence="1 11">Catalyzes the conversion of dihydroorotate to orotate with quinone as electron acceptor.</text>
</comment>
<keyword evidence="8 11" id="KW-0560">Oxidoreductase</keyword>
<feature type="binding site" evidence="11">
    <location>
        <position position="173"/>
    </location>
    <ligand>
        <name>FMN</name>
        <dbReference type="ChEBI" id="CHEBI:58210"/>
    </ligand>
</feature>
<evidence type="ECO:0000256" key="2">
    <source>
        <dbReference type="ARBA" id="ARBA00004370"/>
    </source>
</evidence>
<name>A0A2A5BC34_9GAMM</name>
<dbReference type="PIRSF" id="PIRSF000164">
    <property type="entry name" value="DHO_oxidase"/>
    <property type="match status" value="1"/>
</dbReference>
<comment type="subcellular location">
    <subcellularLocation>
        <location evidence="11">Cell membrane</location>
        <topology evidence="11">Peripheral membrane protein</topology>
    </subcellularLocation>
    <subcellularLocation>
        <location evidence="2">Membrane</location>
    </subcellularLocation>
</comment>
<feature type="binding site" evidence="11">
    <location>
        <position position="298"/>
    </location>
    <ligand>
        <name>FMN</name>
        <dbReference type="ChEBI" id="CHEBI:58210"/>
    </ligand>
</feature>
<dbReference type="HAMAP" id="MF_00225">
    <property type="entry name" value="DHO_dh_type2"/>
    <property type="match status" value="1"/>
</dbReference>
<feature type="binding site" evidence="11">
    <location>
        <begin position="319"/>
        <end position="320"/>
    </location>
    <ligand>
        <name>FMN</name>
        <dbReference type="ChEBI" id="CHEBI:58210"/>
    </ligand>
</feature>
<evidence type="ECO:0000259" key="12">
    <source>
        <dbReference type="Pfam" id="PF01180"/>
    </source>
</evidence>
<dbReference type="PROSITE" id="PS00912">
    <property type="entry name" value="DHODEHASE_2"/>
    <property type="match status" value="1"/>
</dbReference>
<dbReference type="NCBIfam" id="NF003645">
    <property type="entry name" value="PRK05286.1-2"/>
    <property type="match status" value="1"/>
</dbReference>
<dbReference type="PROSITE" id="PS00911">
    <property type="entry name" value="DHODEHASE_1"/>
    <property type="match status" value="1"/>
</dbReference>
<feature type="binding site" evidence="11">
    <location>
        <position position="87"/>
    </location>
    <ligand>
        <name>FMN</name>
        <dbReference type="ChEBI" id="CHEBI:58210"/>
    </ligand>
</feature>
<organism evidence="13 14">
    <name type="scientific">SAR86 cluster bacterium</name>
    <dbReference type="NCBI Taxonomy" id="2030880"/>
    <lineage>
        <taxon>Bacteria</taxon>
        <taxon>Pseudomonadati</taxon>
        <taxon>Pseudomonadota</taxon>
        <taxon>Gammaproteobacteria</taxon>
        <taxon>SAR86 cluster</taxon>
    </lineage>
</organism>
<dbReference type="InterPro" id="IPR001295">
    <property type="entry name" value="Dihydroorotate_DH_CS"/>
</dbReference>
<evidence type="ECO:0000256" key="5">
    <source>
        <dbReference type="ARBA" id="ARBA00022630"/>
    </source>
</evidence>
<feature type="binding site" evidence="11">
    <location>
        <begin position="63"/>
        <end position="67"/>
    </location>
    <ligand>
        <name>FMN</name>
        <dbReference type="ChEBI" id="CHEBI:58210"/>
    </ligand>
</feature>
<dbReference type="EC" id="1.3.5.2" evidence="11"/>
<dbReference type="AlphaFoldDB" id="A0A2A5BC34"/>
<keyword evidence="6 11" id="KW-0288">FMN</keyword>
<evidence type="ECO:0000256" key="9">
    <source>
        <dbReference type="ARBA" id="ARBA00023136"/>
    </source>
</evidence>
<evidence type="ECO:0000256" key="10">
    <source>
        <dbReference type="ARBA" id="ARBA00048639"/>
    </source>
</evidence>
<comment type="catalytic activity">
    <reaction evidence="10 11">
        <text>(S)-dihydroorotate + a quinone = orotate + a quinol</text>
        <dbReference type="Rhea" id="RHEA:30187"/>
        <dbReference type="ChEBI" id="CHEBI:24646"/>
        <dbReference type="ChEBI" id="CHEBI:30839"/>
        <dbReference type="ChEBI" id="CHEBI:30864"/>
        <dbReference type="ChEBI" id="CHEBI:132124"/>
        <dbReference type="EC" id="1.3.5.2"/>
    </reaction>
</comment>
<dbReference type="GO" id="GO:0005886">
    <property type="term" value="C:plasma membrane"/>
    <property type="evidence" value="ECO:0007669"/>
    <property type="project" value="UniProtKB-SubCell"/>
</dbReference>
<dbReference type="InterPro" id="IPR005719">
    <property type="entry name" value="Dihydroorotate_DH_2"/>
</dbReference>
<reference evidence="14" key="1">
    <citation type="submission" date="2017-08" db="EMBL/GenBank/DDBJ databases">
        <title>A dynamic microbial community with high functional redundancy inhabits the cold, oxic subseafloor aquifer.</title>
        <authorList>
            <person name="Tully B.J."/>
            <person name="Wheat C.G."/>
            <person name="Glazer B.T."/>
            <person name="Huber J.A."/>
        </authorList>
    </citation>
    <scope>NUCLEOTIDE SEQUENCE [LARGE SCALE GENOMIC DNA]</scope>
</reference>
<keyword evidence="5 11" id="KW-0285">Flavoprotein</keyword>
<dbReference type="NCBIfam" id="NF003646">
    <property type="entry name" value="PRK05286.1-4"/>
    <property type="match status" value="1"/>
</dbReference>
<dbReference type="InterPro" id="IPR012135">
    <property type="entry name" value="Dihydroorotate_DH_1_2"/>
</dbReference>
<dbReference type="InterPro" id="IPR005720">
    <property type="entry name" value="Dihydroorotate_DH_cat"/>
</dbReference>
<dbReference type="EMBL" id="NVVJ01000001">
    <property type="protein sequence ID" value="PCJ28718.1"/>
    <property type="molecule type" value="Genomic_DNA"/>
</dbReference>
<feature type="binding site" evidence="11">
    <location>
        <position position="218"/>
    </location>
    <ligand>
        <name>FMN</name>
        <dbReference type="ChEBI" id="CHEBI:58210"/>
    </ligand>
</feature>
<comment type="similarity">
    <text evidence="4 11">Belongs to the dihydroorotate dehydrogenase family. Type 2 subfamily.</text>
</comment>
<comment type="cofactor">
    <cofactor evidence="11">
        <name>FMN</name>
        <dbReference type="ChEBI" id="CHEBI:58210"/>
    </cofactor>
    <text evidence="11">Binds 1 FMN per subunit.</text>
</comment>
<keyword evidence="11" id="KW-1003">Cell membrane</keyword>
<evidence type="ECO:0000313" key="13">
    <source>
        <dbReference type="EMBL" id="PCJ28718.1"/>
    </source>
</evidence>
<accession>A0A2A5BC34</accession>
<comment type="caution">
    <text evidence="13">The sequence shown here is derived from an EMBL/GenBank/DDBJ whole genome shotgun (WGS) entry which is preliminary data.</text>
</comment>
<dbReference type="PANTHER" id="PTHR48109:SF4">
    <property type="entry name" value="DIHYDROOROTATE DEHYDROGENASE (QUINONE), MITOCHONDRIAL"/>
    <property type="match status" value="1"/>
</dbReference>
<evidence type="ECO:0000256" key="7">
    <source>
        <dbReference type="ARBA" id="ARBA00022975"/>
    </source>
</evidence>
<proteinExistence type="inferred from homology"/>
<dbReference type="GO" id="GO:0005737">
    <property type="term" value="C:cytoplasm"/>
    <property type="evidence" value="ECO:0007669"/>
    <property type="project" value="InterPro"/>
</dbReference>
<dbReference type="Proteomes" id="UP000218327">
    <property type="component" value="Unassembled WGS sequence"/>
</dbReference>
<feature type="domain" description="Dihydroorotate dehydrogenase catalytic" evidence="12">
    <location>
        <begin position="49"/>
        <end position="336"/>
    </location>
</feature>
<feature type="binding site" evidence="11">
    <location>
        <position position="173"/>
    </location>
    <ligand>
        <name>substrate</name>
    </ligand>
</feature>
<feature type="binding site" evidence="11">
    <location>
        <begin position="247"/>
        <end position="248"/>
    </location>
    <ligand>
        <name>substrate</name>
    </ligand>
</feature>
<dbReference type="Pfam" id="PF01180">
    <property type="entry name" value="DHO_dh"/>
    <property type="match status" value="1"/>
</dbReference>
<comment type="pathway">
    <text evidence="3 11">Pyrimidine metabolism; UMP biosynthesis via de novo pathway; orotate from (S)-dihydroorotate (quinone route): step 1/1.</text>
</comment>
<dbReference type="NCBIfam" id="TIGR01036">
    <property type="entry name" value="pyrD_sub2"/>
    <property type="match status" value="1"/>
</dbReference>
<protein>
    <recommendedName>
        <fullName evidence="11">Dihydroorotate dehydrogenase (quinone)</fullName>
        <ecNumber evidence="11">1.3.5.2</ecNumber>
    </recommendedName>
    <alternativeName>
        <fullName evidence="11">DHOdehase</fullName>
        <shortName evidence="11">DHOD</shortName>
        <shortName evidence="11">DHODase</shortName>
    </alternativeName>
    <alternativeName>
        <fullName evidence="11">Dihydroorotate oxidase</fullName>
    </alternativeName>
</protein>
<dbReference type="UniPathway" id="UPA00070">
    <property type="reaction ID" value="UER00946"/>
</dbReference>